<comment type="caution">
    <text evidence="2">The sequence shown here is derived from an EMBL/GenBank/DDBJ whole genome shotgun (WGS) entry which is preliminary data.</text>
</comment>
<gene>
    <name evidence="2" type="ORF">Slati_2719000</name>
</gene>
<evidence type="ECO:0000313" key="2">
    <source>
        <dbReference type="EMBL" id="KAL0433847.1"/>
    </source>
</evidence>
<sequence length="181" mass="19440">MIGLSSKKLSTSKPHGFASCVSMWDTKIQSATQKAVPQKPPLRRAAGANEKAQQRAAATQQVRKVFDELPVRNEIGKGECSNKAEARNRYSAESNSPCLADDNSRNANAIDETEITRAENIVSIAKNDNGVAVVNVERAIVEHTVVESDDCYPLETVCALENNGVEDGICALEKNVGGALI</sequence>
<feature type="region of interest" description="Disordered" evidence="1">
    <location>
        <begin position="30"/>
        <end position="57"/>
    </location>
</feature>
<protein>
    <submittedName>
        <fullName evidence="2">Uncharacterized protein</fullName>
    </submittedName>
</protein>
<name>A0AAW2W0L2_9LAMI</name>
<organism evidence="2">
    <name type="scientific">Sesamum latifolium</name>
    <dbReference type="NCBI Taxonomy" id="2727402"/>
    <lineage>
        <taxon>Eukaryota</taxon>
        <taxon>Viridiplantae</taxon>
        <taxon>Streptophyta</taxon>
        <taxon>Embryophyta</taxon>
        <taxon>Tracheophyta</taxon>
        <taxon>Spermatophyta</taxon>
        <taxon>Magnoliopsida</taxon>
        <taxon>eudicotyledons</taxon>
        <taxon>Gunneridae</taxon>
        <taxon>Pentapetalae</taxon>
        <taxon>asterids</taxon>
        <taxon>lamiids</taxon>
        <taxon>Lamiales</taxon>
        <taxon>Pedaliaceae</taxon>
        <taxon>Sesamum</taxon>
    </lineage>
</organism>
<evidence type="ECO:0000256" key="1">
    <source>
        <dbReference type="SAM" id="MobiDB-lite"/>
    </source>
</evidence>
<feature type="compositionally biased region" description="Basic and acidic residues" evidence="1">
    <location>
        <begin position="78"/>
        <end position="90"/>
    </location>
</feature>
<dbReference type="AlphaFoldDB" id="A0AAW2W0L2"/>
<accession>A0AAW2W0L2</accession>
<dbReference type="EMBL" id="JACGWN010000009">
    <property type="protein sequence ID" value="KAL0433847.1"/>
    <property type="molecule type" value="Genomic_DNA"/>
</dbReference>
<proteinExistence type="predicted"/>
<reference evidence="2" key="1">
    <citation type="submission" date="2020-06" db="EMBL/GenBank/DDBJ databases">
        <authorList>
            <person name="Li T."/>
            <person name="Hu X."/>
            <person name="Zhang T."/>
            <person name="Song X."/>
            <person name="Zhang H."/>
            <person name="Dai N."/>
            <person name="Sheng W."/>
            <person name="Hou X."/>
            <person name="Wei L."/>
        </authorList>
    </citation>
    <scope>NUCLEOTIDE SEQUENCE</scope>
    <source>
        <strain evidence="2">KEN1</strain>
        <tissue evidence="2">Leaf</tissue>
    </source>
</reference>
<reference evidence="2" key="2">
    <citation type="journal article" date="2024" name="Plant">
        <title>Genomic evolution and insights into agronomic trait innovations of Sesamum species.</title>
        <authorList>
            <person name="Miao H."/>
            <person name="Wang L."/>
            <person name="Qu L."/>
            <person name="Liu H."/>
            <person name="Sun Y."/>
            <person name="Le M."/>
            <person name="Wang Q."/>
            <person name="Wei S."/>
            <person name="Zheng Y."/>
            <person name="Lin W."/>
            <person name="Duan Y."/>
            <person name="Cao H."/>
            <person name="Xiong S."/>
            <person name="Wang X."/>
            <person name="Wei L."/>
            <person name="Li C."/>
            <person name="Ma Q."/>
            <person name="Ju M."/>
            <person name="Zhao R."/>
            <person name="Li G."/>
            <person name="Mu C."/>
            <person name="Tian Q."/>
            <person name="Mei H."/>
            <person name="Zhang T."/>
            <person name="Gao T."/>
            <person name="Zhang H."/>
        </authorList>
    </citation>
    <scope>NUCLEOTIDE SEQUENCE</scope>
    <source>
        <strain evidence="2">KEN1</strain>
    </source>
</reference>
<feature type="region of interest" description="Disordered" evidence="1">
    <location>
        <begin position="78"/>
        <end position="98"/>
    </location>
</feature>